<dbReference type="GO" id="GO:0005886">
    <property type="term" value="C:plasma membrane"/>
    <property type="evidence" value="ECO:0007669"/>
    <property type="project" value="UniProtKB-SubCell"/>
</dbReference>
<dbReference type="GO" id="GO:0009401">
    <property type="term" value="P:phosphoenolpyruvate-dependent sugar phosphotransferase system"/>
    <property type="evidence" value="ECO:0007669"/>
    <property type="project" value="UniProtKB-KW"/>
</dbReference>
<keyword evidence="2" id="KW-0813">Transport</keyword>
<feature type="transmembrane region" description="Helical" evidence="10">
    <location>
        <begin position="403"/>
        <end position="422"/>
    </location>
</feature>
<dbReference type="InterPro" id="IPR013853">
    <property type="entry name" value="EIIC-GAT"/>
</dbReference>
<dbReference type="Pfam" id="PF03611">
    <property type="entry name" value="EIIC-GAT"/>
    <property type="match status" value="1"/>
</dbReference>
<dbReference type="InterPro" id="IPR004703">
    <property type="entry name" value="PTS_sugar-sp_permease"/>
</dbReference>
<evidence type="ECO:0000256" key="3">
    <source>
        <dbReference type="ARBA" id="ARBA00022475"/>
    </source>
</evidence>
<proteinExistence type="predicted"/>
<feature type="transmembrane region" description="Helical" evidence="10">
    <location>
        <begin position="12"/>
        <end position="29"/>
    </location>
</feature>
<keyword evidence="7 10" id="KW-1133">Transmembrane helix</keyword>
<feature type="coiled-coil region" evidence="9">
    <location>
        <begin position="444"/>
        <end position="471"/>
    </location>
</feature>
<protein>
    <submittedName>
        <fullName evidence="11">PTS galactitol transporter subunit IIC</fullName>
    </submittedName>
</protein>
<evidence type="ECO:0000313" key="12">
    <source>
        <dbReference type="Proteomes" id="UP000288388"/>
    </source>
</evidence>
<organism evidence="11 12">
    <name type="scientific">Enterococcus avium</name>
    <name type="common">Streptococcus avium</name>
    <dbReference type="NCBI Taxonomy" id="33945"/>
    <lineage>
        <taxon>Bacteria</taxon>
        <taxon>Bacillati</taxon>
        <taxon>Bacillota</taxon>
        <taxon>Bacilli</taxon>
        <taxon>Lactobacillales</taxon>
        <taxon>Enterococcaceae</taxon>
        <taxon>Enterococcus</taxon>
    </lineage>
</organism>
<feature type="transmembrane region" description="Helical" evidence="10">
    <location>
        <begin position="41"/>
        <end position="60"/>
    </location>
</feature>
<feature type="transmembrane region" description="Helical" evidence="10">
    <location>
        <begin position="88"/>
        <end position="112"/>
    </location>
</feature>
<keyword evidence="5" id="KW-0598">Phosphotransferase system</keyword>
<evidence type="ECO:0000256" key="7">
    <source>
        <dbReference type="ARBA" id="ARBA00022989"/>
    </source>
</evidence>
<evidence type="ECO:0000256" key="5">
    <source>
        <dbReference type="ARBA" id="ARBA00022683"/>
    </source>
</evidence>
<name>A0A2N8Q140_ENTAV</name>
<evidence type="ECO:0000313" key="11">
    <source>
        <dbReference type="EMBL" id="RVU94174.1"/>
    </source>
</evidence>
<comment type="caution">
    <text evidence="11">The sequence shown here is derived from an EMBL/GenBank/DDBJ whole genome shotgun (WGS) entry which is preliminary data.</text>
</comment>
<keyword evidence="3" id="KW-1003">Cell membrane</keyword>
<dbReference type="PANTHER" id="PTHR37324:SF2">
    <property type="entry name" value="PTS SYSTEM GALACTITOL-SPECIFIC EIIC COMPONENT"/>
    <property type="match status" value="1"/>
</dbReference>
<keyword evidence="8 10" id="KW-0472">Membrane</keyword>
<dbReference type="PANTHER" id="PTHR37324">
    <property type="entry name" value="PTS SYSTEM GALACTITOL-SPECIFIC EIIC COMPONENT"/>
    <property type="match status" value="1"/>
</dbReference>
<feature type="transmembrane region" description="Helical" evidence="10">
    <location>
        <begin position="368"/>
        <end position="391"/>
    </location>
</feature>
<evidence type="ECO:0000256" key="9">
    <source>
        <dbReference type="SAM" id="Coils"/>
    </source>
</evidence>
<keyword evidence="6 10" id="KW-0812">Transmembrane</keyword>
<dbReference type="GO" id="GO:0015577">
    <property type="term" value="F:galactitol transmembrane transporter activity"/>
    <property type="evidence" value="ECO:0007669"/>
    <property type="project" value="InterPro"/>
</dbReference>
<feature type="transmembrane region" description="Helical" evidence="10">
    <location>
        <begin position="146"/>
        <end position="166"/>
    </location>
</feature>
<evidence type="ECO:0000256" key="8">
    <source>
        <dbReference type="ARBA" id="ARBA00023136"/>
    </source>
</evidence>
<dbReference type="EMBL" id="RYZS01000001">
    <property type="protein sequence ID" value="RVU94174.1"/>
    <property type="molecule type" value="Genomic_DNA"/>
</dbReference>
<dbReference type="AlphaFoldDB" id="A0A2N8Q140"/>
<keyword evidence="9" id="KW-0175">Coiled coil</keyword>
<evidence type="ECO:0000256" key="4">
    <source>
        <dbReference type="ARBA" id="ARBA00022597"/>
    </source>
</evidence>
<feature type="transmembrane region" description="Helical" evidence="10">
    <location>
        <begin position="313"/>
        <end position="332"/>
    </location>
</feature>
<comment type="subcellular location">
    <subcellularLocation>
        <location evidence="1">Cell membrane</location>
        <topology evidence="1">Multi-pass membrane protein</topology>
    </subcellularLocation>
</comment>
<accession>A0A2N8Q140</accession>
<feature type="transmembrane region" description="Helical" evidence="10">
    <location>
        <begin position="344"/>
        <end position="362"/>
    </location>
</feature>
<feature type="transmembrane region" description="Helical" evidence="10">
    <location>
        <begin position="224"/>
        <end position="241"/>
    </location>
</feature>
<sequence length="475" mass="51535">MLDVLSKVMDAFGAAIVVPVIIFFIALLMKVKPKKAFNAALNAGIGLTGFNMIIGAYTPIVTPAINRMVEETGVNLRILDTGWQATSVVAYSTQVGMIFLALGLALQAILFVIKFTDIFMPSDLWNNYSFMLWGSMLYISTKNLWLSIGLMVLSNLYCLVFTEIVAKRWSVYYGYPRCTMSAPHHICSVPLAMAMDWILTKLGANKVRWNPETLQDKLGFLGEPTSLGFILGLALGFAGNFMRLGSLTGWGEIMVIGISTSAIMAIFPKIAGIFASAFTAITDASKSTAKTSGGKDRVWYLAINDAAGYGETATLLTGMLLIPIVLLLAIFLPGNQTLPMVDLIAIPYMIELVICISNGNIFKSLISGAIWCAGGLYIITAVAPIFTQVAVDVGVNLPEGAMMICSFAVMTNHIMGILFLIFMTQNPLWIGLSVVVYIVLYLFVRAKKESIHAYLENMAKLEEEAGIVSKEGAAV</sequence>
<feature type="transmembrane region" description="Helical" evidence="10">
    <location>
        <begin position="253"/>
        <end position="281"/>
    </location>
</feature>
<dbReference type="RefSeq" id="WP_070503506.1">
    <property type="nucleotide sequence ID" value="NZ_CAAKNX010000010.1"/>
</dbReference>
<evidence type="ECO:0000256" key="10">
    <source>
        <dbReference type="SAM" id="Phobius"/>
    </source>
</evidence>
<reference evidence="11 12" key="1">
    <citation type="submission" date="2018-12" db="EMBL/GenBank/DDBJ databases">
        <title>A novel vanA-carrying plasmid in a clinical isolate of Enterococcus avium.</title>
        <authorList>
            <person name="Bernasconi O.J."/>
            <person name="Luzzaro F."/>
            <person name="Endimiani A."/>
        </authorList>
    </citation>
    <scope>NUCLEOTIDE SEQUENCE [LARGE SCALE GENOMIC DNA]</scope>
    <source>
        <strain evidence="11 12">LC0559/18</strain>
    </source>
</reference>
<dbReference type="PIRSF" id="PIRSF006304">
    <property type="entry name" value="GatC"/>
    <property type="match status" value="1"/>
</dbReference>
<dbReference type="Proteomes" id="UP000288388">
    <property type="component" value="Unassembled WGS sequence"/>
</dbReference>
<gene>
    <name evidence="11" type="ORF">EK398_04575</name>
</gene>
<feature type="transmembrane region" description="Helical" evidence="10">
    <location>
        <begin position="428"/>
        <end position="444"/>
    </location>
</feature>
<evidence type="ECO:0000256" key="1">
    <source>
        <dbReference type="ARBA" id="ARBA00004651"/>
    </source>
</evidence>
<evidence type="ECO:0000256" key="6">
    <source>
        <dbReference type="ARBA" id="ARBA00022692"/>
    </source>
</evidence>
<keyword evidence="4" id="KW-0762">Sugar transport</keyword>
<evidence type="ECO:0000256" key="2">
    <source>
        <dbReference type="ARBA" id="ARBA00022448"/>
    </source>
</evidence>